<name>A0ABQ1X910_9BACT</name>
<evidence type="ECO:0000313" key="1">
    <source>
        <dbReference type="EMBL" id="GGG61713.1"/>
    </source>
</evidence>
<comment type="caution">
    <text evidence="1">The sequence shown here is derived from an EMBL/GenBank/DDBJ whole genome shotgun (WGS) entry which is preliminary data.</text>
</comment>
<evidence type="ECO:0000313" key="2">
    <source>
        <dbReference type="Proteomes" id="UP000601361"/>
    </source>
</evidence>
<reference evidence="2" key="1">
    <citation type="journal article" date="2019" name="Int. J. Syst. Evol. Microbiol.">
        <title>The Global Catalogue of Microorganisms (GCM) 10K type strain sequencing project: providing services to taxonomists for standard genome sequencing and annotation.</title>
        <authorList>
            <consortium name="The Broad Institute Genomics Platform"/>
            <consortium name="The Broad Institute Genome Sequencing Center for Infectious Disease"/>
            <person name="Wu L."/>
            <person name="Ma J."/>
        </authorList>
    </citation>
    <scope>NUCLEOTIDE SEQUENCE [LARGE SCALE GENOMIC DNA]</scope>
    <source>
        <strain evidence="2">CGMCC 1.12990</strain>
    </source>
</reference>
<organism evidence="1 2">
    <name type="scientific">Hymenobacter glacieicola</name>
    <dbReference type="NCBI Taxonomy" id="1562124"/>
    <lineage>
        <taxon>Bacteria</taxon>
        <taxon>Pseudomonadati</taxon>
        <taxon>Bacteroidota</taxon>
        <taxon>Cytophagia</taxon>
        <taxon>Cytophagales</taxon>
        <taxon>Hymenobacteraceae</taxon>
        <taxon>Hymenobacter</taxon>
    </lineage>
</organism>
<keyword evidence="2" id="KW-1185">Reference proteome</keyword>
<dbReference type="RefSeq" id="WP_188559842.1">
    <property type="nucleotide sequence ID" value="NZ_BMGS01000017.1"/>
</dbReference>
<dbReference type="Proteomes" id="UP000601361">
    <property type="component" value="Unassembled WGS sequence"/>
</dbReference>
<proteinExistence type="predicted"/>
<protein>
    <recommendedName>
        <fullName evidence="3">STAS/SEC14 domain-containing protein</fullName>
    </recommendedName>
</protein>
<dbReference type="EMBL" id="BMGS01000017">
    <property type="protein sequence ID" value="GGG61713.1"/>
    <property type="molecule type" value="Genomic_DNA"/>
</dbReference>
<accession>A0ABQ1X910</accession>
<gene>
    <name evidence="1" type="ORF">GCM10011378_42200</name>
</gene>
<evidence type="ECO:0008006" key="3">
    <source>
        <dbReference type="Google" id="ProtNLM"/>
    </source>
</evidence>
<sequence>MDLVRYMPAGTVGVDSAGFVHLSWGPGSQDCAAARAVFDEVLRLLQVSGCHKLLTDQRRRAPATEEYMGWLLVDWLPRAGTNQLLTQVAVVAARPLHLRLQSLDISSEGQRRYGIVTRYFDGLEEARQWLQGTNRPPVVS</sequence>